<evidence type="ECO:0000313" key="3">
    <source>
        <dbReference type="Proteomes" id="UP000256478"/>
    </source>
</evidence>
<keyword evidence="1" id="KW-0732">Signal</keyword>
<reference evidence="2 3" key="1">
    <citation type="submission" date="2018-08" db="EMBL/GenBank/DDBJ databases">
        <title>Thalassotalea euphylliae genome.</title>
        <authorList>
            <person name="Summers S."/>
            <person name="Rice S.A."/>
            <person name="Freckelton M.L."/>
            <person name="Nedved B.T."/>
            <person name="Hadfield M.G."/>
        </authorList>
    </citation>
    <scope>NUCLEOTIDE SEQUENCE [LARGE SCALE GENOMIC DNA]</scope>
    <source>
        <strain evidence="2 3">H1</strain>
    </source>
</reference>
<proteinExistence type="predicted"/>
<evidence type="ECO:0008006" key="4">
    <source>
        <dbReference type="Google" id="ProtNLM"/>
    </source>
</evidence>
<feature type="signal peptide" evidence="1">
    <location>
        <begin position="1"/>
        <end position="21"/>
    </location>
</feature>
<gene>
    <name evidence="2" type="ORF">DXX93_14960</name>
</gene>
<feature type="chain" id="PRO_5017795340" description="Lipoprotein" evidence="1">
    <location>
        <begin position="22"/>
        <end position="102"/>
    </location>
</feature>
<name>A0A3E0TTD2_9GAMM</name>
<accession>A0A3E0TTD2</accession>
<dbReference type="AlphaFoldDB" id="A0A3E0TTD2"/>
<dbReference type="RefSeq" id="WP_116008799.1">
    <property type="nucleotide sequence ID" value="NZ_QUOU01000001.1"/>
</dbReference>
<sequence length="102" mass="11860">MLNSLLKAHWLALGFSAFISACSTSPHLNHGDYSTHFTCTDKEKKNEYFFVNKFYFPPTPQDKENELPLLKLGMEKELKMTLYDCKEVSDEYVPDDLYLPKT</sequence>
<dbReference type="PROSITE" id="PS51257">
    <property type="entry name" value="PROKAR_LIPOPROTEIN"/>
    <property type="match status" value="1"/>
</dbReference>
<evidence type="ECO:0000256" key="1">
    <source>
        <dbReference type="SAM" id="SignalP"/>
    </source>
</evidence>
<dbReference type="Proteomes" id="UP000256478">
    <property type="component" value="Unassembled WGS sequence"/>
</dbReference>
<dbReference type="EMBL" id="QUOU01000001">
    <property type="protein sequence ID" value="REL27729.1"/>
    <property type="molecule type" value="Genomic_DNA"/>
</dbReference>
<organism evidence="2 3">
    <name type="scientific">Thalassotalea euphylliae</name>
    <dbReference type="NCBI Taxonomy" id="1655234"/>
    <lineage>
        <taxon>Bacteria</taxon>
        <taxon>Pseudomonadati</taxon>
        <taxon>Pseudomonadota</taxon>
        <taxon>Gammaproteobacteria</taxon>
        <taxon>Alteromonadales</taxon>
        <taxon>Colwelliaceae</taxon>
        <taxon>Thalassotalea</taxon>
    </lineage>
</organism>
<protein>
    <recommendedName>
        <fullName evidence="4">Lipoprotein</fullName>
    </recommendedName>
</protein>
<comment type="caution">
    <text evidence="2">The sequence shown here is derived from an EMBL/GenBank/DDBJ whole genome shotgun (WGS) entry which is preliminary data.</text>
</comment>
<evidence type="ECO:0000313" key="2">
    <source>
        <dbReference type="EMBL" id="REL27729.1"/>
    </source>
</evidence>